<organism evidence="1 2">
    <name type="scientific">Lasiosphaeria hispida</name>
    <dbReference type="NCBI Taxonomy" id="260671"/>
    <lineage>
        <taxon>Eukaryota</taxon>
        <taxon>Fungi</taxon>
        <taxon>Dikarya</taxon>
        <taxon>Ascomycota</taxon>
        <taxon>Pezizomycotina</taxon>
        <taxon>Sordariomycetes</taxon>
        <taxon>Sordariomycetidae</taxon>
        <taxon>Sordariales</taxon>
        <taxon>Lasiosphaeriaceae</taxon>
        <taxon>Lasiosphaeria</taxon>
    </lineage>
</organism>
<dbReference type="EMBL" id="JAUIQD010000001">
    <property type="protein sequence ID" value="KAK3363789.1"/>
    <property type="molecule type" value="Genomic_DNA"/>
</dbReference>
<dbReference type="Proteomes" id="UP001275084">
    <property type="component" value="Unassembled WGS sequence"/>
</dbReference>
<evidence type="ECO:0000313" key="2">
    <source>
        <dbReference type="Proteomes" id="UP001275084"/>
    </source>
</evidence>
<sequence>MLLEYVDPRRVDTPDDYDFVVRVQSLQLLGQHRTPHEAMTKLCKRDIQVCMMAPTQPDWWRPQCWHNPVLLQTIPFTLPLGIANIFVDLLVQVREYKEVGIVTYQLTIHADDSFMDEHSHGLFGTDFRECPQRLVAQDNTKLINKFLALYLRAGSQRCRPEADIQKELQQAQSLFLILEASLKVMWQDEPSTAWESEMEQTRDADGNDDSDFPVNWGPPLTAGYLEVGKPIPVRDDIATPEALDHLLRFAEDYTSHGTNTDDDGNEYTVPRMPRLKPLILFRHSQDPEPIAQRRREPTQTVSFTDIWYLFKPGDEVMNQSRRQAYRVVDVASVGHKVISPWRNYYDKSEAKSDETPGYSKRTMQ</sequence>
<keyword evidence="2" id="KW-1185">Reference proteome</keyword>
<reference evidence="1" key="1">
    <citation type="journal article" date="2023" name="Mol. Phylogenet. Evol.">
        <title>Genome-scale phylogeny and comparative genomics of the fungal order Sordariales.</title>
        <authorList>
            <person name="Hensen N."/>
            <person name="Bonometti L."/>
            <person name="Westerberg I."/>
            <person name="Brannstrom I.O."/>
            <person name="Guillou S."/>
            <person name="Cros-Aarteil S."/>
            <person name="Calhoun S."/>
            <person name="Haridas S."/>
            <person name="Kuo A."/>
            <person name="Mondo S."/>
            <person name="Pangilinan J."/>
            <person name="Riley R."/>
            <person name="LaButti K."/>
            <person name="Andreopoulos B."/>
            <person name="Lipzen A."/>
            <person name="Chen C."/>
            <person name="Yan M."/>
            <person name="Daum C."/>
            <person name="Ng V."/>
            <person name="Clum A."/>
            <person name="Steindorff A."/>
            <person name="Ohm R.A."/>
            <person name="Martin F."/>
            <person name="Silar P."/>
            <person name="Natvig D.O."/>
            <person name="Lalanne C."/>
            <person name="Gautier V."/>
            <person name="Ament-Velasquez S.L."/>
            <person name="Kruys A."/>
            <person name="Hutchinson M.I."/>
            <person name="Powell A.J."/>
            <person name="Barry K."/>
            <person name="Miller A.N."/>
            <person name="Grigoriev I.V."/>
            <person name="Debuchy R."/>
            <person name="Gladieux P."/>
            <person name="Hiltunen Thoren M."/>
            <person name="Johannesson H."/>
        </authorList>
    </citation>
    <scope>NUCLEOTIDE SEQUENCE</scope>
    <source>
        <strain evidence="1">CBS 955.72</strain>
    </source>
</reference>
<name>A0AAJ0HWA6_9PEZI</name>
<dbReference type="AlphaFoldDB" id="A0AAJ0HWA6"/>
<evidence type="ECO:0000313" key="1">
    <source>
        <dbReference type="EMBL" id="KAK3363789.1"/>
    </source>
</evidence>
<reference evidence="1" key="2">
    <citation type="submission" date="2023-06" db="EMBL/GenBank/DDBJ databases">
        <authorList>
            <consortium name="Lawrence Berkeley National Laboratory"/>
            <person name="Haridas S."/>
            <person name="Hensen N."/>
            <person name="Bonometti L."/>
            <person name="Westerberg I."/>
            <person name="Brannstrom I.O."/>
            <person name="Guillou S."/>
            <person name="Cros-Aarteil S."/>
            <person name="Calhoun S."/>
            <person name="Kuo A."/>
            <person name="Mondo S."/>
            <person name="Pangilinan J."/>
            <person name="Riley R."/>
            <person name="Labutti K."/>
            <person name="Andreopoulos B."/>
            <person name="Lipzen A."/>
            <person name="Chen C."/>
            <person name="Yanf M."/>
            <person name="Daum C."/>
            <person name="Ng V."/>
            <person name="Clum A."/>
            <person name="Steindorff A."/>
            <person name="Ohm R."/>
            <person name="Martin F."/>
            <person name="Silar P."/>
            <person name="Natvig D."/>
            <person name="Lalanne C."/>
            <person name="Gautier V."/>
            <person name="Ament-Velasquez S.L."/>
            <person name="Kruys A."/>
            <person name="Hutchinson M.I."/>
            <person name="Powell A.J."/>
            <person name="Barry K."/>
            <person name="Miller A.N."/>
            <person name="Grigoriev I.V."/>
            <person name="Debuchy R."/>
            <person name="Gladieux P."/>
            <person name="Thoren M.H."/>
            <person name="Johannesson H."/>
        </authorList>
    </citation>
    <scope>NUCLEOTIDE SEQUENCE</scope>
    <source>
        <strain evidence="1">CBS 955.72</strain>
    </source>
</reference>
<proteinExistence type="predicted"/>
<accession>A0AAJ0HWA6</accession>
<gene>
    <name evidence="1" type="ORF">B0T25DRAFT_562772</name>
</gene>
<comment type="caution">
    <text evidence="1">The sequence shown here is derived from an EMBL/GenBank/DDBJ whole genome shotgun (WGS) entry which is preliminary data.</text>
</comment>
<protein>
    <submittedName>
        <fullName evidence="1">Uncharacterized protein</fullName>
    </submittedName>
</protein>